<dbReference type="EMBL" id="DQ120516">
    <property type="protein sequence ID" value="AAZ80583.1"/>
    <property type="molecule type" value="Genomic_DNA"/>
</dbReference>
<keyword evidence="2" id="KW-1188">Viral release from host cell</keyword>
<evidence type="ECO:0000256" key="1">
    <source>
        <dbReference type="ARBA" id="ARBA00022562"/>
    </source>
</evidence>
<evidence type="ECO:0000256" key="2">
    <source>
        <dbReference type="ARBA" id="ARBA00022612"/>
    </source>
</evidence>
<name>Q2FAN5_RHCM6</name>
<organism evidence="5 6">
    <name type="scientific">Rhesus cytomegalovirus (strain 68-1)</name>
    <name type="common">RhCMV</name>
    <dbReference type="NCBI Taxonomy" id="47929"/>
    <lineage>
        <taxon>Viruses</taxon>
        <taxon>Duplodnaviria</taxon>
        <taxon>Heunggongvirae</taxon>
        <taxon>Peploviricota</taxon>
        <taxon>Herviviricetes</taxon>
        <taxon>Herpesvirales</taxon>
        <taxon>Orthoherpesviridae</taxon>
        <taxon>Betaherpesvirinae</taxon>
        <taxon>Cytomegalovirus</taxon>
        <taxon>Cytomegalovirus macacinebeta3</taxon>
    </lineage>
</organism>
<dbReference type="GO" id="GO:0019073">
    <property type="term" value="P:viral DNA genome packaging"/>
    <property type="evidence" value="ECO:0007669"/>
    <property type="project" value="InterPro"/>
</dbReference>
<accession>Q2FAN5</accession>
<evidence type="ECO:0000256" key="3">
    <source>
        <dbReference type="ARBA" id="ARBA00023219"/>
    </source>
</evidence>
<feature type="compositionally biased region" description="Acidic residues" evidence="4">
    <location>
        <begin position="15"/>
        <end position="26"/>
    </location>
</feature>
<organismHost>
    <name type="scientific">Macaca mulatta</name>
    <name type="common">Rhesus macaque</name>
    <dbReference type="NCBI Taxonomy" id="9544"/>
</organismHost>
<sequence length="111" mass="12355">MASFRSARAVHREDPDDDGDGTLDPEDELEVSFEPMLPRVYELMLPSLDARLNFINAGQKYAAFLKYVHGECSSCNHAQILNEKTKLLTAIVNKLMDINGILEGKEESAGK</sequence>
<dbReference type="InterPro" id="IPR005208">
    <property type="entry name" value="Herpes_TT2"/>
</dbReference>
<dbReference type="HAMAP" id="MF_04015">
    <property type="entry name" value="HSV_TRM2"/>
    <property type="match status" value="1"/>
</dbReference>
<feature type="region of interest" description="Disordered" evidence="4">
    <location>
        <begin position="1"/>
        <end position="26"/>
    </location>
</feature>
<proteinExistence type="inferred from homology"/>
<protein>
    <submittedName>
        <fullName evidence="5">RhUL51</fullName>
    </submittedName>
</protein>
<keyword evidence="3" id="KW-0231">Viral genome packaging</keyword>
<evidence type="ECO:0000313" key="5">
    <source>
        <dbReference type="EMBL" id="AAZ80583.1"/>
    </source>
</evidence>
<dbReference type="Proteomes" id="UP000115582">
    <property type="component" value="Segment"/>
</dbReference>
<dbReference type="Pfam" id="PF03581">
    <property type="entry name" value="Herpes_UL33"/>
    <property type="match status" value="1"/>
</dbReference>
<keyword evidence="1" id="KW-1048">Host nucleus</keyword>
<evidence type="ECO:0000256" key="4">
    <source>
        <dbReference type="SAM" id="MobiDB-lite"/>
    </source>
</evidence>
<evidence type="ECO:0000313" key="6">
    <source>
        <dbReference type="Proteomes" id="UP000115582"/>
    </source>
</evidence>
<reference evidence="5 6" key="1">
    <citation type="journal article" date="2006" name="J. Virol.">
        <title>Genomic sequence of rhesus cytomegalovirus 180.92: insights into the coding potential of rhesus cytomegalovirus.</title>
        <authorList>
            <person name="Rivailler P."/>
            <person name="Kaur A."/>
            <person name="Johnson R.P."/>
            <person name="Wang F."/>
        </authorList>
    </citation>
    <scope>NUCLEOTIDE SEQUENCE [LARGE SCALE GENOMIC DNA]</scope>
    <source>
        <strain evidence="5">CMV 180.92</strain>
    </source>
</reference>